<dbReference type="Proteomes" id="UP000325081">
    <property type="component" value="Unassembled WGS sequence"/>
</dbReference>
<proteinExistence type="predicted"/>
<reference evidence="3" key="1">
    <citation type="journal article" date="2019" name="Curr. Biol.">
        <title>Genome Sequence of Striga asiatica Provides Insight into the Evolution of Plant Parasitism.</title>
        <authorList>
            <person name="Yoshida S."/>
            <person name="Kim S."/>
            <person name="Wafula E.K."/>
            <person name="Tanskanen J."/>
            <person name="Kim Y.M."/>
            <person name="Honaas L."/>
            <person name="Yang Z."/>
            <person name="Spallek T."/>
            <person name="Conn C.E."/>
            <person name="Ichihashi Y."/>
            <person name="Cheong K."/>
            <person name="Cui S."/>
            <person name="Der J.P."/>
            <person name="Gundlach H."/>
            <person name="Jiao Y."/>
            <person name="Hori C."/>
            <person name="Ishida J.K."/>
            <person name="Kasahara H."/>
            <person name="Kiba T."/>
            <person name="Kim M.S."/>
            <person name="Koo N."/>
            <person name="Laohavisit A."/>
            <person name="Lee Y.H."/>
            <person name="Lumba S."/>
            <person name="McCourt P."/>
            <person name="Mortimer J.C."/>
            <person name="Mutuku J.M."/>
            <person name="Nomura T."/>
            <person name="Sasaki-Sekimoto Y."/>
            <person name="Seto Y."/>
            <person name="Wang Y."/>
            <person name="Wakatake T."/>
            <person name="Sakakibara H."/>
            <person name="Demura T."/>
            <person name="Yamaguchi S."/>
            <person name="Yoneyama K."/>
            <person name="Manabe R.I."/>
            <person name="Nelson D.C."/>
            <person name="Schulman A.H."/>
            <person name="Timko M.P."/>
            <person name="dePamphilis C.W."/>
            <person name="Choi D."/>
            <person name="Shirasu K."/>
        </authorList>
    </citation>
    <scope>NUCLEOTIDE SEQUENCE [LARGE SCALE GENOMIC DNA]</scope>
    <source>
        <strain evidence="3">cv. UVA1</strain>
    </source>
</reference>
<gene>
    <name evidence="2" type="ORF">STAS_11770</name>
</gene>
<feature type="region of interest" description="Disordered" evidence="1">
    <location>
        <begin position="41"/>
        <end position="95"/>
    </location>
</feature>
<comment type="caution">
    <text evidence="2">The sequence shown here is derived from an EMBL/GenBank/DDBJ whole genome shotgun (WGS) entry which is preliminary data.</text>
</comment>
<protein>
    <submittedName>
        <fullName evidence="2">N-acetylmuramoyl-L-alanine amidase</fullName>
    </submittedName>
</protein>
<evidence type="ECO:0000313" key="2">
    <source>
        <dbReference type="EMBL" id="GER35490.1"/>
    </source>
</evidence>
<evidence type="ECO:0000313" key="3">
    <source>
        <dbReference type="Proteomes" id="UP000325081"/>
    </source>
</evidence>
<feature type="compositionally biased region" description="Low complexity" evidence="1">
    <location>
        <begin position="75"/>
        <end position="86"/>
    </location>
</feature>
<sequence>MLGFPSYAGINFPCNGNSTGIGLNSMAHDVVTDYWNKPVDETSRPYLSGNHEVGPDDMRLDIGGDKVASHGGEGSSSAHAVSSTAARPGKLRSAPSIWRPNLRFGVHGVVPA</sequence>
<feature type="compositionally biased region" description="Basic and acidic residues" evidence="1">
    <location>
        <begin position="53"/>
        <end position="68"/>
    </location>
</feature>
<dbReference type="AlphaFoldDB" id="A0A5A7PRQ9"/>
<dbReference type="EMBL" id="BKCP01004962">
    <property type="protein sequence ID" value="GER35490.1"/>
    <property type="molecule type" value="Genomic_DNA"/>
</dbReference>
<organism evidence="2 3">
    <name type="scientific">Striga asiatica</name>
    <name type="common">Asiatic witchweed</name>
    <name type="synonym">Buchnera asiatica</name>
    <dbReference type="NCBI Taxonomy" id="4170"/>
    <lineage>
        <taxon>Eukaryota</taxon>
        <taxon>Viridiplantae</taxon>
        <taxon>Streptophyta</taxon>
        <taxon>Embryophyta</taxon>
        <taxon>Tracheophyta</taxon>
        <taxon>Spermatophyta</taxon>
        <taxon>Magnoliopsida</taxon>
        <taxon>eudicotyledons</taxon>
        <taxon>Gunneridae</taxon>
        <taxon>Pentapetalae</taxon>
        <taxon>asterids</taxon>
        <taxon>lamiids</taxon>
        <taxon>Lamiales</taxon>
        <taxon>Orobanchaceae</taxon>
        <taxon>Buchnereae</taxon>
        <taxon>Striga</taxon>
    </lineage>
</organism>
<name>A0A5A7PRQ9_STRAF</name>
<accession>A0A5A7PRQ9</accession>
<evidence type="ECO:0000256" key="1">
    <source>
        <dbReference type="SAM" id="MobiDB-lite"/>
    </source>
</evidence>
<keyword evidence="3" id="KW-1185">Reference proteome</keyword>